<protein>
    <recommendedName>
        <fullName evidence="1">2EXR domain-containing protein</fullName>
    </recommendedName>
</protein>
<accession>A0A1Y6LSR6</accession>
<gene>
    <name evidence="2" type="ORF">ZT1A5_G8889</name>
</gene>
<evidence type="ECO:0000259" key="1">
    <source>
        <dbReference type="Pfam" id="PF20150"/>
    </source>
</evidence>
<dbReference type="Pfam" id="PF20150">
    <property type="entry name" value="2EXR"/>
    <property type="match status" value="1"/>
</dbReference>
<dbReference type="PANTHER" id="PTHR42085:SF1">
    <property type="entry name" value="F-BOX DOMAIN-CONTAINING PROTEIN"/>
    <property type="match status" value="1"/>
</dbReference>
<dbReference type="EMBL" id="LT882684">
    <property type="protein sequence ID" value="SMY27444.1"/>
    <property type="molecule type" value="Genomic_DNA"/>
</dbReference>
<name>A0A1Y6LSR6_ZYMTR</name>
<evidence type="ECO:0000313" key="3">
    <source>
        <dbReference type="Proteomes" id="UP000215453"/>
    </source>
</evidence>
<dbReference type="PANTHER" id="PTHR42085">
    <property type="entry name" value="F-BOX DOMAIN-CONTAINING PROTEIN"/>
    <property type="match status" value="1"/>
</dbReference>
<organism evidence="2 3">
    <name type="scientific">Zymoseptoria tritici ST99CH_1A5</name>
    <dbReference type="NCBI Taxonomy" id="1276529"/>
    <lineage>
        <taxon>Eukaryota</taxon>
        <taxon>Fungi</taxon>
        <taxon>Dikarya</taxon>
        <taxon>Ascomycota</taxon>
        <taxon>Pezizomycotina</taxon>
        <taxon>Dothideomycetes</taxon>
        <taxon>Dothideomycetidae</taxon>
        <taxon>Mycosphaerellales</taxon>
        <taxon>Mycosphaerellaceae</taxon>
        <taxon>Zymoseptoria</taxon>
    </lineage>
</organism>
<dbReference type="InterPro" id="IPR038883">
    <property type="entry name" value="AN11006-like"/>
</dbReference>
<dbReference type="InterPro" id="IPR045518">
    <property type="entry name" value="2EXR"/>
</dbReference>
<feature type="domain" description="2EXR" evidence="1">
    <location>
        <begin position="24"/>
        <end position="83"/>
    </location>
</feature>
<proteinExistence type="predicted"/>
<dbReference type="AlphaFoldDB" id="A0A1Y6LSR6"/>
<sequence length="189" mass="21822">MASSPPSTNTNNIHQLVNSPPLLRIPPELRNHIYSYIFPTPPAQTFTEYEPDSEYHKTTKDISHPLLQVNRQLRHEAYKMFFANAIFRLTAKTALVSFLKALPQEFVSTITNIQLAMPYLDRNYHRSKTCILFVNGSRKKREFLELNNLFHTNGINGLRDEAVKMWLLLYPGTNSLEGVWTGDEHMFIG</sequence>
<evidence type="ECO:0000313" key="2">
    <source>
        <dbReference type="EMBL" id="SMY27444.1"/>
    </source>
</evidence>
<reference evidence="2 3" key="1">
    <citation type="submission" date="2016-10" db="EMBL/GenBank/DDBJ databases">
        <authorList>
            <person name="Varghese N."/>
        </authorList>
    </citation>
    <scope>NUCLEOTIDE SEQUENCE [LARGE SCALE GENOMIC DNA]</scope>
</reference>
<dbReference type="Proteomes" id="UP000215453">
    <property type="component" value="Chromosome 9"/>
</dbReference>